<protein>
    <submittedName>
        <fullName evidence="1">Uncharacterized protein</fullName>
    </submittedName>
</protein>
<proteinExistence type="predicted"/>
<comment type="caution">
    <text evidence="1">The sequence shown here is derived from an EMBL/GenBank/DDBJ whole genome shotgun (WGS) entry which is preliminary data.</text>
</comment>
<name>X0ZGK7_9ZZZZ</name>
<organism evidence="1">
    <name type="scientific">marine sediment metagenome</name>
    <dbReference type="NCBI Taxonomy" id="412755"/>
    <lineage>
        <taxon>unclassified sequences</taxon>
        <taxon>metagenomes</taxon>
        <taxon>ecological metagenomes</taxon>
    </lineage>
</organism>
<accession>X0ZGK7</accession>
<dbReference type="AlphaFoldDB" id="X0ZGK7"/>
<reference evidence="1" key="1">
    <citation type="journal article" date="2014" name="Front. Microbiol.">
        <title>High frequency of phylogenetically diverse reductive dehalogenase-homologous genes in deep subseafloor sedimentary metagenomes.</title>
        <authorList>
            <person name="Kawai M."/>
            <person name="Futagami T."/>
            <person name="Toyoda A."/>
            <person name="Takaki Y."/>
            <person name="Nishi S."/>
            <person name="Hori S."/>
            <person name="Arai W."/>
            <person name="Tsubouchi T."/>
            <person name="Morono Y."/>
            <person name="Uchiyama I."/>
            <person name="Ito T."/>
            <person name="Fujiyama A."/>
            <person name="Inagaki F."/>
            <person name="Takami H."/>
        </authorList>
    </citation>
    <scope>NUCLEOTIDE SEQUENCE</scope>
    <source>
        <strain evidence="1">Expedition CK06-06</strain>
    </source>
</reference>
<gene>
    <name evidence="1" type="ORF">S01H4_13805</name>
</gene>
<dbReference type="EMBL" id="BART01006071">
    <property type="protein sequence ID" value="GAG57312.1"/>
    <property type="molecule type" value="Genomic_DNA"/>
</dbReference>
<sequence length="57" mass="6837">MAKKKKKKKSAEPEIDIKQKFENVEVLVNTERPKFTSEKTDILWKEYSLYPMKGEFE</sequence>
<evidence type="ECO:0000313" key="1">
    <source>
        <dbReference type="EMBL" id="GAG57312.1"/>
    </source>
</evidence>